<dbReference type="AlphaFoldDB" id="A0AA43KCX9"/>
<keyword evidence="2" id="KW-1185">Reference proteome</keyword>
<reference evidence="1 2" key="1">
    <citation type="journal article" date="2023" name="J. Phycol.">
        <title>Chrysosporum ovalisporum is synonymous with the true-branching cyanobacterium Umezakia natans (Nostocales/Aphanizomenonaceae).</title>
        <authorList>
            <person name="McGregor G.B."/>
            <person name="Sendall B.C."/>
            <person name="Niiyama Y."/>
            <person name="Tuji A."/>
            <person name="Willis A."/>
        </authorList>
    </citation>
    <scope>NUCLEOTIDE SEQUENCE [LARGE SCALE GENOMIC DNA]</scope>
    <source>
        <strain evidence="1 2">ANA360D</strain>
    </source>
</reference>
<dbReference type="EMBL" id="JANQDH010000108">
    <property type="protein sequence ID" value="MDH6061874.1"/>
    <property type="molecule type" value="Genomic_DNA"/>
</dbReference>
<dbReference type="SUPFAM" id="SSF51658">
    <property type="entry name" value="Xylose isomerase-like"/>
    <property type="match status" value="1"/>
</dbReference>
<name>A0AA43KCX9_9CYAN</name>
<sequence>MKIGTNKIFDLTYCTNVHPGEEWKQVLANLKQYIPPLKEKLASQKPLGVGLRLGSVAAQQLILKPTLTELQHWLQEQQLYVFTVNGFPYGKFHQQVVKDQVYAPDWTTKERYQYTLLLTRILAELLPSGGEGSISTLPVSYKPWHKTSQGRAAVMDKASVYMAQLVADMVYIYQHYGKLLHLDLEPEPDGLIENGSEVVNFFQQHLLPVGGAFLVKHLGVSLEVAEGYLLNHVRVCYDTCHFAVVYENPVVVFQQLGAVGIQVGKVQVSAALRVNIPDDSLLRGELTRQLYSFADSIYLHQVVARGDDDKLFHYRDLGQVLPLLEKTLAQEWRIHFHVPVFVNDYGLLQSTQEHITSVFKLLHDGYSCTHLEIETYTWEVLPPGLKLDLSDSLAREYEWVQKNFYYF</sequence>
<gene>
    <name evidence="1" type="primary">eboE</name>
    <name evidence="1" type="ORF">NWP17_15775</name>
</gene>
<evidence type="ECO:0000313" key="2">
    <source>
        <dbReference type="Proteomes" id="UP001159387"/>
    </source>
</evidence>
<dbReference type="RefSeq" id="WP_280655817.1">
    <property type="nucleotide sequence ID" value="NZ_JANQDH010000108.1"/>
</dbReference>
<dbReference type="InterPro" id="IPR036237">
    <property type="entry name" value="Xyl_isomerase-like_sf"/>
</dbReference>
<organism evidence="1 2">
    <name type="scientific">Chrysosporum bergii ANA360D</name>
    <dbReference type="NCBI Taxonomy" id="617107"/>
    <lineage>
        <taxon>Bacteria</taxon>
        <taxon>Bacillati</taxon>
        <taxon>Cyanobacteriota</taxon>
        <taxon>Cyanophyceae</taxon>
        <taxon>Nostocales</taxon>
        <taxon>Nodulariaceae</taxon>
        <taxon>Chrysosporum</taxon>
    </lineage>
</organism>
<comment type="caution">
    <text evidence="1">The sequence shown here is derived from an EMBL/GenBank/DDBJ whole genome shotgun (WGS) entry which is preliminary data.</text>
</comment>
<proteinExistence type="predicted"/>
<evidence type="ECO:0000313" key="1">
    <source>
        <dbReference type="EMBL" id="MDH6061874.1"/>
    </source>
</evidence>
<accession>A0AA43KCX9</accession>
<dbReference type="Proteomes" id="UP001159387">
    <property type="component" value="Unassembled WGS sequence"/>
</dbReference>
<protein>
    <submittedName>
        <fullName evidence="1">Metabolite traffic protein EboE</fullName>
    </submittedName>
</protein>
<dbReference type="NCBIfam" id="NF035939">
    <property type="entry name" value="TIM_EboE"/>
    <property type="match status" value="1"/>
</dbReference>